<sequence length="97" mass="10879">MQGKASGGISYWRKSAQKQNNHQSVLNQSNNPTMQGLQSFAAVQPKKGALALRGSFWLDALLCELLPRYGQISILPLKRQMADLCEILNLHHSRLVY</sequence>
<name>A0A367R7S0_NOSPU</name>
<evidence type="ECO:0000313" key="1">
    <source>
        <dbReference type="EMBL" id="RCJ32546.1"/>
    </source>
</evidence>
<comment type="caution">
    <text evidence="1">The sequence shown here is derived from an EMBL/GenBank/DDBJ whole genome shotgun (WGS) entry which is preliminary data.</text>
</comment>
<proteinExistence type="predicted"/>
<accession>A0A367R7S0</accession>
<gene>
    <name evidence="1" type="ORF">A6769_27850</name>
</gene>
<dbReference type="AlphaFoldDB" id="A0A367R7S0"/>
<dbReference type="EMBL" id="LXQE01000165">
    <property type="protein sequence ID" value="RCJ32546.1"/>
    <property type="molecule type" value="Genomic_DNA"/>
</dbReference>
<organism evidence="1 2">
    <name type="scientific">Nostoc punctiforme NIES-2108</name>
    <dbReference type="NCBI Taxonomy" id="1356359"/>
    <lineage>
        <taxon>Bacteria</taxon>
        <taxon>Bacillati</taxon>
        <taxon>Cyanobacteriota</taxon>
        <taxon>Cyanophyceae</taxon>
        <taxon>Nostocales</taxon>
        <taxon>Nostocaceae</taxon>
        <taxon>Nostoc</taxon>
    </lineage>
</organism>
<reference evidence="1 2" key="1">
    <citation type="submission" date="2016-04" db="EMBL/GenBank/DDBJ databases">
        <authorList>
            <person name="Evans L.H."/>
            <person name="Alamgir A."/>
            <person name="Owens N."/>
            <person name="Weber N.D."/>
            <person name="Virtaneva K."/>
            <person name="Barbian K."/>
            <person name="Babar A."/>
            <person name="Rosenke K."/>
        </authorList>
    </citation>
    <scope>NUCLEOTIDE SEQUENCE [LARGE SCALE GENOMIC DNA]</scope>
    <source>
        <strain evidence="1">NIES-2108</strain>
    </source>
</reference>
<dbReference type="Proteomes" id="UP000252085">
    <property type="component" value="Unassembled WGS sequence"/>
</dbReference>
<protein>
    <submittedName>
        <fullName evidence="1">Uncharacterized protein</fullName>
    </submittedName>
</protein>
<evidence type="ECO:0000313" key="2">
    <source>
        <dbReference type="Proteomes" id="UP000252085"/>
    </source>
</evidence>